<dbReference type="GO" id="GO:0003723">
    <property type="term" value="F:RNA binding"/>
    <property type="evidence" value="ECO:0007669"/>
    <property type="project" value="UniProtKB-UniRule"/>
</dbReference>
<dbReference type="InterPro" id="IPR014720">
    <property type="entry name" value="dsRBD_dom"/>
</dbReference>
<keyword evidence="6" id="KW-1185">Reference proteome</keyword>
<dbReference type="PANTHER" id="PTHR10910">
    <property type="entry name" value="EUKARYOTE SPECIFIC DSRNA BINDING PROTEIN"/>
    <property type="match status" value="1"/>
</dbReference>
<gene>
    <name evidence="5" type="ORF">BaRGS_00033098</name>
</gene>
<dbReference type="SMART" id="SM00358">
    <property type="entry name" value="DSRM"/>
    <property type="match status" value="1"/>
</dbReference>
<dbReference type="Pfam" id="PF02137">
    <property type="entry name" value="A_deamin"/>
    <property type="match status" value="1"/>
</dbReference>
<feature type="compositionally biased region" description="Basic and acidic residues" evidence="2">
    <location>
        <begin position="13"/>
        <end position="27"/>
    </location>
</feature>
<feature type="domain" description="A to I editase" evidence="4">
    <location>
        <begin position="277"/>
        <end position="633"/>
    </location>
</feature>
<evidence type="ECO:0000256" key="2">
    <source>
        <dbReference type="SAM" id="MobiDB-lite"/>
    </source>
</evidence>
<evidence type="ECO:0000313" key="5">
    <source>
        <dbReference type="EMBL" id="KAK7475672.1"/>
    </source>
</evidence>
<sequence>MAAQRYIPGLTPKPEDPNKDVVPEHQPKTKACPPALRKEFLSGKKNAAMCVHELASICKLDLEFKDVQVQRGGLIHAGYAVECTLNGVTYPQGVGKTKKEAKTEAAKIAMNGFLGVKSTVTAESSHIVVDAHGRALAMAGSEAVTVRSLDNPGEEKLQALKNFCMSNKYTFQVYVSERPIGPQGFEATVIVNRQLISRVTVPNKAQAREQAIQDALAHAPKAKPFQVRTEADRVAELINEKLFDLIDQHYQKFFEYKQDVAGFVMMSPSKPNGEVISLATGSKSVTSDHLRTDGLGLIDGSALAVAGRALRKYIWRELHMHFESGGVGSYFVHSEMMPGLLQLRDDIRIHLYISGPLAGDYQASMAKGPSPVLSAAEEENVAAGGHYPFFQDGLPHGYLYVCDEDGIPELVSEGGKPRVQQLSKIQEFAATGDGEERLVMSPSDKLLRWNVLGVQGALLSHFILPVYISSITVGQGFDHGHLSRAACCRLYDTINEEVAAPFHVNHPQLHKVTFDVQQHFPQIGHETLLAINWCANDPEKVEVLNTMTGQQNQDSPYKSQSLASHLCKMAFAVRLKSLGGLSGRGKQFAGFKSYGEVKQASHLYRAAKEALYQHLEAAEVGHWVRMAPEVDAFALP</sequence>
<organism evidence="5 6">
    <name type="scientific">Batillaria attramentaria</name>
    <dbReference type="NCBI Taxonomy" id="370345"/>
    <lineage>
        <taxon>Eukaryota</taxon>
        <taxon>Metazoa</taxon>
        <taxon>Spiralia</taxon>
        <taxon>Lophotrochozoa</taxon>
        <taxon>Mollusca</taxon>
        <taxon>Gastropoda</taxon>
        <taxon>Caenogastropoda</taxon>
        <taxon>Sorbeoconcha</taxon>
        <taxon>Cerithioidea</taxon>
        <taxon>Batillariidae</taxon>
        <taxon>Batillaria</taxon>
    </lineage>
</organism>
<dbReference type="PROSITE" id="PS50141">
    <property type="entry name" value="A_DEAMIN_EDITASE"/>
    <property type="match status" value="1"/>
</dbReference>
<dbReference type="SUPFAM" id="SSF54768">
    <property type="entry name" value="dsRNA-binding domain-like"/>
    <property type="match status" value="2"/>
</dbReference>
<dbReference type="PANTHER" id="PTHR10910:SF145">
    <property type="entry name" value="DOUBLE-STRANDED RNA-SPECIFIC ADENOSINE DEAMINASE-LIKE"/>
    <property type="match status" value="1"/>
</dbReference>
<dbReference type="SMART" id="SM00552">
    <property type="entry name" value="ADEAMc"/>
    <property type="match status" value="1"/>
</dbReference>
<feature type="region of interest" description="Disordered" evidence="2">
    <location>
        <begin position="1"/>
        <end position="29"/>
    </location>
</feature>
<evidence type="ECO:0000256" key="1">
    <source>
        <dbReference type="PROSITE-ProRule" id="PRU00266"/>
    </source>
</evidence>
<dbReference type="PROSITE" id="PS50137">
    <property type="entry name" value="DS_RBD"/>
    <property type="match status" value="1"/>
</dbReference>
<dbReference type="EMBL" id="JACVVK020000398">
    <property type="protein sequence ID" value="KAK7475672.1"/>
    <property type="molecule type" value="Genomic_DNA"/>
</dbReference>
<dbReference type="AlphaFoldDB" id="A0ABD0JKW2"/>
<protein>
    <submittedName>
        <fullName evidence="5">Uncharacterized protein</fullName>
    </submittedName>
</protein>
<reference evidence="5 6" key="1">
    <citation type="journal article" date="2023" name="Sci. Data">
        <title>Genome assembly of the Korean intertidal mud-creeper Batillaria attramentaria.</title>
        <authorList>
            <person name="Patra A.K."/>
            <person name="Ho P.T."/>
            <person name="Jun S."/>
            <person name="Lee S.J."/>
            <person name="Kim Y."/>
            <person name="Won Y.J."/>
        </authorList>
    </citation>
    <scope>NUCLEOTIDE SEQUENCE [LARGE SCALE GENOMIC DNA]</scope>
    <source>
        <strain evidence="5">Wonlab-2016</strain>
    </source>
</reference>
<feature type="non-terminal residue" evidence="5">
    <location>
        <position position="1"/>
    </location>
</feature>
<proteinExistence type="predicted"/>
<accession>A0ABD0JKW2</accession>
<name>A0ABD0JKW2_9CAEN</name>
<evidence type="ECO:0000313" key="6">
    <source>
        <dbReference type="Proteomes" id="UP001519460"/>
    </source>
</evidence>
<feature type="domain" description="DRBM" evidence="3">
    <location>
        <begin position="46"/>
        <end position="115"/>
    </location>
</feature>
<dbReference type="Proteomes" id="UP001519460">
    <property type="component" value="Unassembled WGS sequence"/>
</dbReference>
<dbReference type="Pfam" id="PF00035">
    <property type="entry name" value="dsrm"/>
    <property type="match status" value="1"/>
</dbReference>
<evidence type="ECO:0000259" key="3">
    <source>
        <dbReference type="PROSITE" id="PS50137"/>
    </source>
</evidence>
<dbReference type="Gene3D" id="3.30.160.20">
    <property type="match status" value="1"/>
</dbReference>
<comment type="caution">
    <text evidence="5">The sequence shown here is derived from an EMBL/GenBank/DDBJ whole genome shotgun (WGS) entry which is preliminary data.</text>
</comment>
<dbReference type="InterPro" id="IPR002466">
    <property type="entry name" value="A_deamin"/>
</dbReference>
<keyword evidence="1" id="KW-0694">RNA-binding</keyword>
<evidence type="ECO:0000259" key="4">
    <source>
        <dbReference type="PROSITE" id="PS50141"/>
    </source>
</evidence>